<evidence type="ECO:0000313" key="2">
    <source>
        <dbReference type="EMBL" id="KAK2188737.1"/>
    </source>
</evidence>
<name>A0AAD9P5W8_RIDPI</name>
<comment type="caution">
    <text evidence="2">The sequence shown here is derived from an EMBL/GenBank/DDBJ whole genome shotgun (WGS) entry which is preliminary data.</text>
</comment>
<evidence type="ECO:0000313" key="3">
    <source>
        <dbReference type="Proteomes" id="UP001209878"/>
    </source>
</evidence>
<gene>
    <name evidence="2" type="ORF">NP493_123g00010</name>
</gene>
<feature type="region of interest" description="Disordered" evidence="1">
    <location>
        <begin position="1"/>
        <end position="36"/>
    </location>
</feature>
<dbReference type="AlphaFoldDB" id="A0AAD9P5W8"/>
<protein>
    <submittedName>
        <fullName evidence="2">Uncharacterized protein</fullName>
    </submittedName>
</protein>
<dbReference type="Proteomes" id="UP001209878">
    <property type="component" value="Unassembled WGS sequence"/>
</dbReference>
<reference evidence="2" key="1">
    <citation type="journal article" date="2023" name="Mol. Biol. Evol.">
        <title>Third-Generation Sequencing Reveals the Adaptive Role of the Epigenome in Three Deep-Sea Polychaetes.</title>
        <authorList>
            <person name="Perez M."/>
            <person name="Aroh O."/>
            <person name="Sun Y."/>
            <person name="Lan Y."/>
            <person name="Juniper S.K."/>
            <person name="Young C.R."/>
            <person name="Angers B."/>
            <person name="Qian P.Y."/>
        </authorList>
    </citation>
    <scope>NUCLEOTIDE SEQUENCE</scope>
    <source>
        <strain evidence="2">R07B-5</strain>
    </source>
</reference>
<keyword evidence="3" id="KW-1185">Reference proteome</keyword>
<organism evidence="2 3">
    <name type="scientific">Ridgeia piscesae</name>
    <name type="common">Tubeworm</name>
    <dbReference type="NCBI Taxonomy" id="27915"/>
    <lineage>
        <taxon>Eukaryota</taxon>
        <taxon>Metazoa</taxon>
        <taxon>Spiralia</taxon>
        <taxon>Lophotrochozoa</taxon>
        <taxon>Annelida</taxon>
        <taxon>Polychaeta</taxon>
        <taxon>Sedentaria</taxon>
        <taxon>Canalipalpata</taxon>
        <taxon>Sabellida</taxon>
        <taxon>Siboglinidae</taxon>
        <taxon>Ridgeia</taxon>
    </lineage>
</organism>
<proteinExistence type="predicted"/>
<dbReference type="EMBL" id="JAODUO010000123">
    <property type="protein sequence ID" value="KAK2188737.1"/>
    <property type="molecule type" value="Genomic_DNA"/>
</dbReference>
<evidence type="ECO:0000256" key="1">
    <source>
        <dbReference type="SAM" id="MobiDB-lite"/>
    </source>
</evidence>
<feature type="region of interest" description="Disordered" evidence="1">
    <location>
        <begin position="58"/>
        <end position="82"/>
    </location>
</feature>
<accession>A0AAD9P5W8</accession>
<sequence length="82" mass="9340">MASLDPNDPNDPFDPPRTPHMILKDEHSEDLTPDTEQNVCEQTDGVFRNFVYQMFTNNRSEQEADDTPSLPELTAFTDEPLA</sequence>